<accession>A0A2I0U5H0</accession>
<reference evidence="2" key="2">
    <citation type="submission" date="2017-12" db="EMBL/GenBank/DDBJ databases">
        <title>Genome sequence of the Bar-tailed Godwit (Limosa lapponica baueri).</title>
        <authorList>
            <person name="Lima N.C.B."/>
            <person name="Parody-Merino A.M."/>
            <person name="Battley P.F."/>
            <person name="Fidler A.E."/>
            <person name="Prosdocimi F."/>
        </authorList>
    </citation>
    <scope>NUCLEOTIDE SEQUENCE [LARGE SCALE GENOMIC DNA]</scope>
</reference>
<evidence type="ECO:0000313" key="2">
    <source>
        <dbReference type="Proteomes" id="UP000233556"/>
    </source>
</evidence>
<sequence>MYLCEGPNQDYSVLFVEEESREDMEPLLSLLYLRDTKEQMFTAFDAEFPGKLFLKSFKNSLVSTGLGRPLSGAGDSLLESGQARVWVTQRHLEALLQEVFPANVPDLRAIRCQQKRSQEFICHTGSRRIPSEGCLHSVPVKVVEQILLEATLRHTEYREVIRDSQHGFTKGKSCLTNLEAFYDGVTKSVDKGRATDVCLAIRKAFDMVPYNILLSKLKRS</sequence>
<name>A0A2I0U5H0_LIMLA</name>
<proteinExistence type="predicted"/>
<organism evidence="1 2">
    <name type="scientific">Limosa lapponica baueri</name>
    <dbReference type="NCBI Taxonomy" id="1758121"/>
    <lineage>
        <taxon>Eukaryota</taxon>
        <taxon>Metazoa</taxon>
        <taxon>Chordata</taxon>
        <taxon>Craniata</taxon>
        <taxon>Vertebrata</taxon>
        <taxon>Euteleostomi</taxon>
        <taxon>Archelosauria</taxon>
        <taxon>Archosauria</taxon>
        <taxon>Dinosauria</taxon>
        <taxon>Saurischia</taxon>
        <taxon>Theropoda</taxon>
        <taxon>Coelurosauria</taxon>
        <taxon>Aves</taxon>
        <taxon>Neognathae</taxon>
        <taxon>Neoaves</taxon>
        <taxon>Charadriiformes</taxon>
        <taxon>Scolopacidae</taxon>
        <taxon>Limosa</taxon>
    </lineage>
</organism>
<dbReference type="OrthoDB" id="416454at2759"/>
<protein>
    <recommendedName>
        <fullName evidence="3">Reverse transcriptase domain-containing protein</fullName>
    </recommendedName>
</protein>
<evidence type="ECO:0000313" key="1">
    <source>
        <dbReference type="EMBL" id="PKU41340.1"/>
    </source>
</evidence>
<reference evidence="2" key="1">
    <citation type="submission" date="2017-11" db="EMBL/GenBank/DDBJ databases">
        <authorList>
            <person name="Lima N.C."/>
            <person name="Parody-Merino A.M."/>
            <person name="Battley P.F."/>
            <person name="Fidler A.E."/>
            <person name="Prosdocimi F."/>
        </authorList>
    </citation>
    <scope>NUCLEOTIDE SEQUENCE [LARGE SCALE GENOMIC DNA]</scope>
</reference>
<evidence type="ECO:0008006" key="3">
    <source>
        <dbReference type="Google" id="ProtNLM"/>
    </source>
</evidence>
<keyword evidence="2" id="KW-1185">Reference proteome</keyword>
<gene>
    <name evidence="1" type="ORF">llap_8356</name>
</gene>
<dbReference type="Proteomes" id="UP000233556">
    <property type="component" value="Unassembled WGS sequence"/>
</dbReference>
<dbReference type="EMBL" id="KZ506132">
    <property type="protein sequence ID" value="PKU41340.1"/>
    <property type="molecule type" value="Genomic_DNA"/>
</dbReference>
<dbReference type="AlphaFoldDB" id="A0A2I0U5H0"/>